<comment type="caution">
    <text evidence="3">The sequence shown here is derived from an EMBL/GenBank/DDBJ whole genome shotgun (WGS) entry which is preliminary data.</text>
</comment>
<proteinExistence type="predicted"/>
<feature type="region of interest" description="Disordered" evidence="1">
    <location>
        <begin position="29"/>
        <end position="53"/>
    </location>
</feature>
<evidence type="ECO:0000313" key="3">
    <source>
        <dbReference type="EMBL" id="GBG95952.1"/>
    </source>
</evidence>
<evidence type="ECO:0008006" key="5">
    <source>
        <dbReference type="Google" id="ProtNLM"/>
    </source>
</evidence>
<feature type="chain" id="PRO_5038390201" description="Lipoprotein" evidence="2">
    <location>
        <begin position="24"/>
        <end position="170"/>
    </location>
</feature>
<evidence type="ECO:0000256" key="1">
    <source>
        <dbReference type="SAM" id="MobiDB-lite"/>
    </source>
</evidence>
<keyword evidence="4" id="KW-1185">Reference proteome</keyword>
<reference evidence="3 4" key="1">
    <citation type="journal article" date="2018" name="Genome Announc.">
        <title>Draft Genome Sequence of Lactococcus sp. Strain NtB2 (JCM 32569), Isolated from the Gut of the Higher Termite Nasutitermes takasagoensis.</title>
        <authorList>
            <person name="Noda S."/>
            <person name="Aihara C."/>
            <person name="Yuki M."/>
            <person name="Ohkuma M."/>
        </authorList>
    </citation>
    <scope>NUCLEOTIDE SEQUENCE [LARGE SCALE GENOMIC DNA]</scope>
    <source>
        <strain evidence="3 4">NtB2</strain>
    </source>
</reference>
<feature type="signal peptide" evidence="2">
    <location>
        <begin position="1"/>
        <end position="23"/>
    </location>
</feature>
<feature type="compositionally biased region" description="Polar residues" evidence="1">
    <location>
        <begin position="43"/>
        <end position="53"/>
    </location>
</feature>
<dbReference type="EMBL" id="BFFO01000001">
    <property type="protein sequence ID" value="GBG95952.1"/>
    <property type="molecule type" value="Genomic_DNA"/>
</dbReference>
<evidence type="ECO:0000256" key="2">
    <source>
        <dbReference type="SAM" id="SignalP"/>
    </source>
</evidence>
<dbReference type="AlphaFoldDB" id="A0A2R5HD56"/>
<keyword evidence="2" id="KW-0732">Signal</keyword>
<feature type="compositionally biased region" description="Low complexity" evidence="1">
    <location>
        <begin position="29"/>
        <end position="42"/>
    </location>
</feature>
<organism evidence="3 4">
    <name type="scientific">Lactococcus termiticola</name>
    <dbReference type="NCBI Taxonomy" id="2169526"/>
    <lineage>
        <taxon>Bacteria</taxon>
        <taxon>Bacillati</taxon>
        <taxon>Bacillota</taxon>
        <taxon>Bacilli</taxon>
        <taxon>Lactobacillales</taxon>
        <taxon>Streptococcaceae</taxon>
        <taxon>Lactococcus</taxon>
    </lineage>
</organism>
<name>A0A2R5HD56_9LACT</name>
<dbReference type="Proteomes" id="UP000245021">
    <property type="component" value="Unassembled WGS sequence"/>
</dbReference>
<protein>
    <recommendedName>
        <fullName evidence="5">Lipoprotein</fullName>
    </recommendedName>
</protein>
<evidence type="ECO:0000313" key="4">
    <source>
        <dbReference type="Proteomes" id="UP000245021"/>
    </source>
</evidence>
<dbReference type="RefSeq" id="WP_109244950.1">
    <property type="nucleotide sequence ID" value="NZ_BFFO01000001.1"/>
</dbReference>
<accession>A0A2R5HD56</accession>
<sequence length="170" mass="18458">MKQRKWGLLMLSGVVLLSLSACGRSGLNVSQPSVSSQTTQNSKESVTAQSQAKPPATSFSISQELDFVQKFLTAYTTYTSLNAQKSAIKPFLTSSMQKQLAVGTPASRETNQVMSVGQNLSVWQNDKGEWLGLVTVKINDQTSSVQVFLVGLEIKNQKLLVSQLSSPTQE</sequence>
<gene>
    <name evidence="3" type="ORF">NtB2_00054</name>
</gene>
<dbReference type="PROSITE" id="PS51257">
    <property type="entry name" value="PROKAR_LIPOPROTEIN"/>
    <property type="match status" value="1"/>
</dbReference>